<sequence>MLTLKKRNGFKSQKSRQLKPLSQCEWNRPVFLKIDMEIESGSSWLQQ</sequence>
<organism evidence="1">
    <name type="scientific">Phage sp. ct17O1</name>
    <dbReference type="NCBI Taxonomy" id="2825789"/>
    <lineage>
        <taxon>Viruses</taxon>
    </lineage>
</organism>
<accession>A0A8S5PJG8</accession>
<reference evidence="1" key="1">
    <citation type="journal article" date="2021" name="Proc. Natl. Acad. Sci. U.S.A.">
        <title>A Catalog of Tens of Thousands of Viruses from Human Metagenomes Reveals Hidden Associations with Chronic Diseases.</title>
        <authorList>
            <person name="Tisza M.J."/>
            <person name="Buck C.B."/>
        </authorList>
    </citation>
    <scope>NUCLEOTIDE SEQUENCE</scope>
    <source>
        <strain evidence="1">Ct17O1</strain>
    </source>
</reference>
<dbReference type="EMBL" id="BK015448">
    <property type="protein sequence ID" value="DAE07351.1"/>
    <property type="molecule type" value="Genomic_DNA"/>
</dbReference>
<evidence type="ECO:0000313" key="1">
    <source>
        <dbReference type="EMBL" id="DAE07351.1"/>
    </source>
</evidence>
<proteinExistence type="predicted"/>
<protein>
    <submittedName>
        <fullName evidence="1">Uncharacterized protein</fullName>
    </submittedName>
</protein>
<name>A0A8S5PJG8_9VIRU</name>